<organism evidence="1 2">
    <name type="scientific">Caerostris extrusa</name>
    <name type="common">Bark spider</name>
    <name type="synonym">Caerostris bankana</name>
    <dbReference type="NCBI Taxonomy" id="172846"/>
    <lineage>
        <taxon>Eukaryota</taxon>
        <taxon>Metazoa</taxon>
        <taxon>Ecdysozoa</taxon>
        <taxon>Arthropoda</taxon>
        <taxon>Chelicerata</taxon>
        <taxon>Arachnida</taxon>
        <taxon>Araneae</taxon>
        <taxon>Araneomorphae</taxon>
        <taxon>Entelegynae</taxon>
        <taxon>Araneoidea</taxon>
        <taxon>Araneidae</taxon>
        <taxon>Caerostris</taxon>
    </lineage>
</organism>
<dbReference type="EMBL" id="BPLR01003623">
    <property type="protein sequence ID" value="GIX86833.1"/>
    <property type="molecule type" value="Genomic_DNA"/>
</dbReference>
<keyword evidence="2" id="KW-1185">Reference proteome</keyword>
<reference evidence="1 2" key="1">
    <citation type="submission" date="2021-06" db="EMBL/GenBank/DDBJ databases">
        <title>Caerostris extrusa draft genome.</title>
        <authorList>
            <person name="Kono N."/>
            <person name="Arakawa K."/>
        </authorList>
    </citation>
    <scope>NUCLEOTIDE SEQUENCE [LARGE SCALE GENOMIC DNA]</scope>
</reference>
<evidence type="ECO:0000313" key="1">
    <source>
        <dbReference type="EMBL" id="GIX86833.1"/>
    </source>
</evidence>
<feature type="non-terminal residue" evidence="1">
    <location>
        <position position="1"/>
    </location>
</feature>
<accession>A0AAV4NQ68</accession>
<sequence>IEEWSPCVVPEDNYVNQLQSDEEIQISFCDIGISTRNITCVTADGDAIDLRYVIYDTAFCNVAESPVLERQCVVTVHCLTSPGVNGGEEGRLHLIGWNGIFRNPDSNPPSDTDARGPRVDTLPPTLRGERIILYDLPECYKYQWLPLEWSDCEVRLHGYHGEVTTVHPTCGSGLQYRNLICVRATETATVFPFASYIGNATFYVTDLNRLSSFPAIRGYMSSFHAEARKLSISHALMATME</sequence>
<comment type="caution">
    <text evidence="1">The sequence shown here is derived from an EMBL/GenBank/DDBJ whole genome shotgun (WGS) entry which is preliminary data.</text>
</comment>
<evidence type="ECO:0000313" key="2">
    <source>
        <dbReference type="Proteomes" id="UP001054945"/>
    </source>
</evidence>
<proteinExistence type="predicted"/>
<dbReference type="AlphaFoldDB" id="A0AAV4NQ68"/>
<gene>
    <name evidence="1" type="primary">X975_25194</name>
    <name evidence="1" type="ORF">CEXT_82641</name>
</gene>
<dbReference type="Proteomes" id="UP001054945">
    <property type="component" value="Unassembled WGS sequence"/>
</dbReference>
<name>A0AAV4NQ68_CAEEX</name>
<protein>
    <submittedName>
        <fullName evidence="1">Thrombospondin type-1 domain-containing protein 7B</fullName>
    </submittedName>
</protein>